<evidence type="ECO:0000256" key="4">
    <source>
        <dbReference type="ARBA" id="ARBA00022840"/>
    </source>
</evidence>
<keyword evidence="2" id="KW-0813">Transport</keyword>
<dbReference type="RefSeq" id="WP_132544034.1">
    <property type="nucleotide sequence ID" value="NZ_SLWW01000006.1"/>
</dbReference>
<dbReference type="Pfam" id="PF00005">
    <property type="entry name" value="ABC_tran"/>
    <property type="match status" value="1"/>
</dbReference>
<accession>A0A4R2KGY6</accession>
<evidence type="ECO:0000256" key="3">
    <source>
        <dbReference type="ARBA" id="ARBA00022741"/>
    </source>
</evidence>
<dbReference type="InterPro" id="IPR017871">
    <property type="entry name" value="ABC_transporter-like_CS"/>
</dbReference>
<dbReference type="GO" id="GO:0016887">
    <property type="term" value="F:ATP hydrolysis activity"/>
    <property type="evidence" value="ECO:0007669"/>
    <property type="project" value="InterPro"/>
</dbReference>
<dbReference type="PROSITE" id="PS50893">
    <property type="entry name" value="ABC_TRANSPORTER_2"/>
    <property type="match status" value="1"/>
</dbReference>
<dbReference type="Gene3D" id="3.40.50.300">
    <property type="entry name" value="P-loop containing nucleotide triphosphate hydrolases"/>
    <property type="match status" value="1"/>
</dbReference>
<keyword evidence="3" id="KW-0547">Nucleotide-binding</keyword>
<evidence type="ECO:0000256" key="1">
    <source>
        <dbReference type="ARBA" id="ARBA00005417"/>
    </source>
</evidence>
<dbReference type="PANTHER" id="PTHR42788:SF19">
    <property type="entry name" value="ALIPHATIC SULFONATES IMPORT ATP-BINDING PROTEIN SSUB 2"/>
    <property type="match status" value="1"/>
</dbReference>
<name>A0A4R2KGY6_9RHOB</name>
<dbReference type="Proteomes" id="UP000295142">
    <property type="component" value="Unassembled WGS sequence"/>
</dbReference>
<reference evidence="6 7" key="1">
    <citation type="submission" date="2019-03" db="EMBL/GenBank/DDBJ databases">
        <title>Genomic Encyclopedia of Type Strains, Phase IV (KMG-IV): sequencing the most valuable type-strain genomes for metagenomic binning, comparative biology and taxonomic classification.</title>
        <authorList>
            <person name="Goeker M."/>
        </authorList>
    </citation>
    <scope>NUCLEOTIDE SEQUENCE [LARGE SCALE GENOMIC DNA]</scope>
    <source>
        <strain evidence="6 7">DSM 4868</strain>
    </source>
</reference>
<evidence type="ECO:0000313" key="6">
    <source>
        <dbReference type="EMBL" id="TCO71682.1"/>
    </source>
</evidence>
<dbReference type="GO" id="GO:0005524">
    <property type="term" value="F:ATP binding"/>
    <property type="evidence" value="ECO:0007669"/>
    <property type="project" value="UniProtKB-KW"/>
</dbReference>
<evidence type="ECO:0000256" key="2">
    <source>
        <dbReference type="ARBA" id="ARBA00022448"/>
    </source>
</evidence>
<dbReference type="SMART" id="SM00382">
    <property type="entry name" value="AAA"/>
    <property type="match status" value="1"/>
</dbReference>
<keyword evidence="7" id="KW-1185">Reference proteome</keyword>
<dbReference type="OrthoDB" id="9802264at2"/>
<evidence type="ECO:0000259" key="5">
    <source>
        <dbReference type="PROSITE" id="PS50893"/>
    </source>
</evidence>
<organism evidence="6 7">
    <name type="scientific">Rhodovulum euryhalinum</name>
    <dbReference type="NCBI Taxonomy" id="35805"/>
    <lineage>
        <taxon>Bacteria</taxon>
        <taxon>Pseudomonadati</taxon>
        <taxon>Pseudomonadota</taxon>
        <taxon>Alphaproteobacteria</taxon>
        <taxon>Rhodobacterales</taxon>
        <taxon>Paracoccaceae</taxon>
        <taxon>Rhodovulum</taxon>
    </lineage>
</organism>
<dbReference type="InterPro" id="IPR027417">
    <property type="entry name" value="P-loop_NTPase"/>
</dbReference>
<dbReference type="AlphaFoldDB" id="A0A4R2KGY6"/>
<comment type="caution">
    <text evidence="6">The sequence shown here is derived from an EMBL/GenBank/DDBJ whole genome shotgun (WGS) entry which is preliminary data.</text>
</comment>
<dbReference type="PANTHER" id="PTHR42788">
    <property type="entry name" value="TAURINE IMPORT ATP-BINDING PROTEIN-RELATED"/>
    <property type="match status" value="1"/>
</dbReference>
<proteinExistence type="inferred from homology"/>
<protein>
    <submittedName>
        <fullName evidence="6">NitT/TauT family transport system ATP-binding protein</fullName>
    </submittedName>
</protein>
<dbReference type="InterPro" id="IPR050166">
    <property type="entry name" value="ABC_transporter_ATP-bind"/>
</dbReference>
<evidence type="ECO:0000313" key="7">
    <source>
        <dbReference type="Proteomes" id="UP000295142"/>
    </source>
</evidence>
<comment type="similarity">
    <text evidence="1">Belongs to the ABC transporter superfamily.</text>
</comment>
<dbReference type="PROSITE" id="PS00211">
    <property type="entry name" value="ABC_TRANSPORTER_1"/>
    <property type="match status" value="1"/>
</dbReference>
<dbReference type="InterPro" id="IPR003593">
    <property type="entry name" value="AAA+_ATPase"/>
</dbReference>
<dbReference type="InterPro" id="IPR003439">
    <property type="entry name" value="ABC_transporter-like_ATP-bd"/>
</dbReference>
<dbReference type="SUPFAM" id="SSF52540">
    <property type="entry name" value="P-loop containing nucleoside triphosphate hydrolases"/>
    <property type="match status" value="1"/>
</dbReference>
<keyword evidence="4 6" id="KW-0067">ATP-binding</keyword>
<sequence>MIRVDIRAKFFGETPVLGPVAFDIAQGETVAILGPSGIGKTTLLRIVAGLDDDFEGHVERPARLAMVFQEPTLLPWRSALKNLTLVHPDLSRKGAREMLARVGLADKERAFPGQLSLGQQRRLALARAFAGHPDLLIMDEPFVSLDPATAETMLALTERLIAEERPATLFVTHARAEAERLATRVLDLAGAPATLHPMPDRTR</sequence>
<dbReference type="EMBL" id="SLWW01000006">
    <property type="protein sequence ID" value="TCO71682.1"/>
    <property type="molecule type" value="Genomic_DNA"/>
</dbReference>
<gene>
    <name evidence="6" type="ORF">EV655_106175</name>
</gene>
<feature type="domain" description="ABC transporter" evidence="5">
    <location>
        <begin position="2"/>
        <end position="203"/>
    </location>
</feature>